<dbReference type="NCBIfam" id="TIGR01853">
    <property type="entry name" value="lipid_A_lpxD"/>
    <property type="match status" value="1"/>
</dbReference>
<dbReference type="InterPro" id="IPR001451">
    <property type="entry name" value="Hexapep"/>
</dbReference>
<evidence type="ECO:0000256" key="5">
    <source>
        <dbReference type="ARBA" id="ARBA00023098"/>
    </source>
</evidence>
<accession>A0A2G6JNG1</accession>
<dbReference type="GO" id="GO:0103118">
    <property type="term" value="F:UDP-3-O-[(3R)-3-hydroxyacyl]-glucosamine N-acyltransferase activity"/>
    <property type="evidence" value="ECO:0007669"/>
    <property type="project" value="UniProtKB-EC"/>
</dbReference>
<evidence type="ECO:0000256" key="3">
    <source>
        <dbReference type="ARBA" id="ARBA00022679"/>
    </source>
</evidence>
<dbReference type="Pfam" id="PF04613">
    <property type="entry name" value="LpxD"/>
    <property type="match status" value="1"/>
</dbReference>
<evidence type="ECO:0000259" key="8">
    <source>
        <dbReference type="Pfam" id="PF04613"/>
    </source>
</evidence>
<evidence type="ECO:0000256" key="2">
    <source>
        <dbReference type="ARBA" id="ARBA00022556"/>
    </source>
</evidence>
<keyword evidence="3 7" id="KW-0808">Transferase</keyword>
<organism evidence="9 10">
    <name type="scientific">Neptuniibacter caesariensis</name>
    <dbReference type="NCBI Taxonomy" id="207954"/>
    <lineage>
        <taxon>Bacteria</taxon>
        <taxon>Pseudomonadati</taxon>
        <taxon>Pseudomonadota</taxon>
        <taxon>Gammaproteobacteria</taxon>
        <taxon>Oceanospirillales</taxon>
        <taxon>Oceanospirillaceae</taxon>
        <taxon>Neptuniibacter</taxon>
    </lineage>
</organism>
<comment type="subunit">
    <text evidence="7">Homotrimer.</text>
</comment>
<dbReference type="InterPro" id="IPR020573">
    <property type="entry name" value="UDP_GlcNAc_AcTrfase_non-rep"/>
</dbReference>
<dbReference type="PANTHER" id="PTHR43378:SF2">
    <property type="entry name" value="UDP-3-O-ACYLGLUCOSAMINE N-ACYLTRANSFERASE 1, MITOCHONDRIAL-RELATED"/>
    <property type="match status" value="1"/>
</dbReference>
<dbReference type="GO" id="GO:0016410">
    <property type="term" value="F:N-acyltransferase activity"/>
    <property type="evidence" value="ECO:0007669"/>
    <property type="project" value="InterPro"/>
</dbReference>
<evidence type="ECO:0000313" key="10">
    <source>
        <dbReference type="Proteomes" id="UP000243469"/>
    </source>
</evidence>
<comment type="similarity">
    <text evidence="7">Belongs to the transferase hexapeptide repeat family. LpxD subfamily.</text>
</comment>
<evidence type="ECO:0000256" key="4">
    <source>
        <dbReference type="ARBA" id="ARBA00022737"/>
    </source>
</evidence>
<dbReference type="CDD" id="cd03352">
    <property type="entry name" value="LbH_LpxD"/>
    <property type="match status" value="1"/>
</dbReference>
<comment type="pathway">
    <text evidence="7">Bacterial outer membrane biogenesis; LPS lipid A biosynthesis.</text>
</comment>
<dbReference type="Gene3D" id="1.20.5.170">
    <property type="match status" value="1"/>
</dbReference>
<dbReference type="GO" id="GO:0016020">
    <property type="term" value="C:membrane"/>
    <property type="evidence" value="ECO:0007669"/>
    <property type="project" value="GOC"/>
</dbReference>
<dbReference type="AlphaFoldDB" id="A0A2G6JNG1"/>
<reference evidence="9 10" key="1">
    <citation type="submission" date="2017-10" db="EMBL/GenBank/DDBJ databases">
        <title>Novel microbial diversity and functional potential in the marine mammal oral microbiome.</title>
        <authorList>
            <person name="Dudek N.K."/>
            <person name="Sun C.L."/>
            <person name="Burstein D."/>
            <person name="Kantor R.S."/>
            <person name="Aliaga Goltsman D.S."/>
            <person name="Bik E.M."/>
            <person name="Thomas B.C."/>
            <person name="Banfield J.F."/>
            <person name="Relman D.A."/>
        </authorList>
    </citation>
    <scope>NUCLEOTIDE SEQUENCE [LARGE SCALE GENOMIC DNA]</scope>
    <source>
        <strain evidence="9">DOLJORAL78_47_21</strain>
    </source>
</reference>
<keyword evidence="2 7" id="KW-0441">Lipid A biosynthesis</keyword>
<dbReference type="PANTHER" id="PTHR43378">
    <property type="entry name" value="UDP-3-O-ACYLGLUCOSAMINE N-ACYLTRANSFERASE"/>
    <property type="match status" value="1"/>
</dbReference>
<evidence type="ECO:0000313" key="9">
    <source>
        <dbReference type="EMBL" id="PIE24978.1"/>
    </source>
</evidence>
<sequence>MSQAGYTLQQIAALLSGAIKGDPAYKVEGISTLQAATEKQISFLSNPKYRKHLESTRAGAVILPPEFGEFFSGNAVILDDPYLGYAKLSRYFERNSTASSGIHPSAVVDATAHISADATIESGVVIGANTEIHAGAVIKANSVIGRACCVGENTLIHPNVTFYDDVYIGTDAVVHSGAVIGADGFGFANDKGRWVKIAQLGGVRIGNNVEIGACTTIDRGALDNTIISDGVILDNQIQIAHNVVIGKNTAIAGCTAVAGSTKIGDRCSIAGACGITGHLDITDDVHVTAMTLVTKSIDKAGTYSSGTGMLPHKQWQKNVVRFRQLDTISRRLRSIEAKISEE</sequence>
<proteinExistence type="inferred from homology"/>
<dbReference type="Gene3D" id="3.40.1390.10">
    <property type="entry name" value="MurE/MurF, N-terminal domain"/>
    <property type="match status" value="1"/>
</dbReference>
<protein>
    <recommendedName>
        <fullName evidence="7">UDP-3-O-acylglucosamine N-acyltransferase</fullName>
        <ecNumber evidence="7">2.3.1.191</ecNumber>
    </recommendedName>
</protein>
<dbReference type="GO" id="GO:0009245">
    <property type="term" value="P:lipid A biosynthetic process"/>
    <property type="evidence" value="ECO:0007669"/>
    <property type="project" value="UniProtKB-UniRule"/>
</dbReference>
<dbReference type="Gene3D" id="2.160.10.10">
    <property type="entry name" value="Hexapeptide repeat proteins"/>
    <property type="match status" value="1"/>
</dbReference>
<evidence type="ECO:0000256" key="1">
    <source>
        <dbReference type="ARBA" id="ARBA00022516"/>
    </source>
</evidence>
<dbReference type="SUPFAM" id="SSF51161">
    <property type="entry name" value="Trimeric LpxA-like enzymes"/>
    <property type="match status" value="1"/>
</dbReference>
<dbReference type="EMBL" id="PDSH01000014">
    <property type="protein sequence ID" value="PIE24978.1"/>
    <property type="molecule type" value="Genomic_DNA"/>
</dbReference>
<feature type="active site" description="Proton acceptor" evidence="7">
    <location>
        <position position="241"/>
    </location>
</feature>
<evidence type="ECO:0000256" key="6">
    <source>
        <dbReference type="ARBA" id="ARBA00023315"/>
    </source>
</evidence>
<evidence type="ECO:0000256" key="7">
    <source>
        <dbReference type="HAMAP-Rule" id="MF_00523"/>
    </source>
</evidence>
<dbReference type="InterPro" id="IPR007691">
    <property type="entry name" value="LpxD"/>
</dbReference>
<dbReference type="InterPro" id="IPR011004">
    <property type="entry name" value="Trimer_LpxA-like_sf"/>
</dbReference>
<comment type="function">
    <text evidence="7">Catalyzes the N-acylation of UDP-3-O-acylglucosamine using 3-hydroxyacyl-ACP as the acyl donor. Is involved in the biosynthesis of lipid A, a phosphorylated glycolipid that anchors the lipopolysaccharide to the outer membrane of the cell.</text>
</comment>
<dbReference type="NCBIfam" id="NF002060">
    <property type="entry name" value="PRK00892.1"/>
    <property type="match status" value="1"/>
</dbReference>
<keyword evidence="6 7" id="KW-0012">Acyltransferase</keyword>
<dbReference type="Proteomes" id="UP000243469">
    <property type="component" value="Unassembled WGS sequence"/>
</dbReference>
<keyword evidence="1 7" id="KW-0444">Lipid biosynthesis</keyword>
<dbReference type="UniPathway" id="UPA00973"/>
<name>A0A2G6JNG1_NEPCE</name>
<dbReference type="EC" id="2.3.1.191" evidence="7"/>
<comment type="caution">
    <text evidence="9">The sequence shown here is derived from an EMBL/GenBank/DDBJ whole genome shotgun (WGS) entry which is preliminary data.</text>
</comment>
<feature type="domain" description="UDP-3-O-[3-hydroxymyristoyl] glucosamine N-acyltransferase non-repeat region" evidence="8">
    <location>
        <begin position="26"/>
        <end position="90"/>
    </location>
</feature>
<keyword evidence="5 7" id="KW-0443">Lipid metabolism</keyword>
<dbReference type="Pfam" id="PF00132">
    <property type="entry name" value="Hexapep"/>
    <property type="match status" value="1"/>
</dbReference>
<gene>
    <name evidence="7 9" type="primary">lpxD</name>
    <name evidence="9" type="ORF">CSA60_02305</name>
</gene>
<keyword evidence="4 7" id="KW-0677">Repeat</keyword>
<comment type="catalytic activity">
    <reaction evidence="7">
        <text>a UDP-3-O-[(3R)-3-hydroxyacyl]-alpha-D-glucosamine + a (3R)-hydroxyacyl-[ACP] = a UDP-2-N,3-O-bis[(3R)-3-hydroxyacyl]-alpha-D-glucosamine + holo-[ACP] + H(+)</text>
        <dbReference type="Rhea" id="RHEA:53836"/>
        <dbReference type="Rhea" id="RHEA-COMP:9685"/>
        <dbReference type="Rhea" id="RHEA-COMP:9945"/>
        <dbReference type="ChEBI" id="CHEBI:15378"/>
        <dbReference type="ChEBI" id="CHEBI:64479"/>
        <dbReference type="ChEBI" id="CHEBI:78827"/>
        <dbReference type="ChEBI" id="CHEBI:137740"/>
        <dbReference type="ChEBI" id="CHEBI:137748"/>
        <dbReference type="EC" id="2.3.1.191"/>
    </reaction>
</comment>
<dbReference type="HAMAP" id="MF_00523">
    <property type="entry name" value="LpxD"/>
    <property type="match status" value="1"/>
</dbReference>